<keyword evidence="1" id="KW-0815">Transposition</keyword>
<feature type="region of interest" description="Disordered" evidence="4">
    <location>
        <begin position="1"/>
        <end position="22"/>
    </location>
</feature>
<evidence type="ECO:0000256" key="2">
    <source>
        <dbReference type="ARBA" id="ARBA00023125"/>
    </source>
</evidence>
<proteinExistence type="predicted"/>
<dbReference type="Pfam" id="PF03108">
    <property type="entry name" value="DBD_Tnp_Mut"/>
    <property type="match status" value="1"/>
</dbReference>
<dbReference type="GO" id="GO:0003677">
    <property type="term" value="F:DNA binding"/>
    <property type="evidence" value="ECO:0007669"/>
    <property type="project" value="UniProtKB-KW"/>
</dbReference>
<feature type="domain" description="MULE transposase" evidence="6">
    <location>
        <begin position="258"/>
        <end position="351"/>
    </location>
</feature>
<keyword evidence="3" id="KW-0233">DNA recombination</keyword>
<dbReference type="PROSITE" id="PS01007">
    <property type="entry name" value="TRANSPOSASE_MUTATOR"/>
    <property type="match status" value="1"/>
</dbReference>
<reference evidence="7" key="2">
    <citation type="submission" date="2023-06" db="EMBL/GenBank/DDBJ databases">
        <authorList>
            <person name="Ma L."/>
            <person name="Liu K.-W."/>
            <person name="Li Z."/>
            <person name="Hsiao Y.-Y."/>
            <person name="Qi Y."/>
            <person name="Fu T."/>
            <person name="Tang G."/>
            <person name="Zhang D."/>
            <person name="Sun W.-H."/>
            <person name="Liu D.-K."/>
            <person name="Li Y."/>
            <person name="Chen G.-Z."/>
            <person name="Liu X.-D."/>
            <person name="Liao X.-Y."/>
            <person name="Jiang Y.-T."/>
            <person name="Yu X."/>
            <person name="Hao Y."/>
            <person name="Huang J."/>
            <person name="Zhao X.-W."/>
            <person name="Ke S."/>
            <person name="Chen Y.-Y."/>
            <person name="Wu W.-L."/>
            <person name="Hsu J.-L."/>
            <person name="Lin Y.-F."/>
            <person name="Huang M.-D."/>
            <person name="Li C.-Y."/>
            <person name="Huang L."/>
            <person name="Wang Z.-W."/>
            <person name="Zhao X."/>
            <person name="Zhong W.-Y."/>
            <person name="Peng D.-H."/>
            <person name="Ahmad S."/>
            <person name="Lan S."/>
            <person name="Zhang J.-S."/>
            <person name="Tsai W.-C."/>
            <person name="Van De Peer Y."/>
            <person name="Liu Z.-J."/>
        </authorList>
    </citation>
    <scope>NUCLEOTIDE SEQUENCE</scope>
    <source>
        <strain evidence="7">SCP</strain>
        <tissue evidence="7">Leaves</tissue>
    </source>
</reference>
<dbReference type="AlphaFoldDB" id="A0AAV8ZVD4"/>
<evidence type="ECO:0000256" key="3">
    <source>
        <dbReference type="ARBA" id="ARBA00023172"/>
    </source>
</evidence>
<dbReference type="PANTHER" id="PTHR31973:SF188">
    <property type="entry name" value="POLYPROTEIN, PUTATIVE-RELATED"/>
    <property type="match status" value="1"/>
</dbReference>
<dbReference type="GO" id="GO:0004803">
    <property type="term" value="F:transposase activity"/>
    <property type="evidence" value="ECO:0007669"/>
    <property type="project" value="InterPro"/>
</dbReference>
<comment type="caution">
    <text evidence="7">The sequence shown here is derived from an EMBL/GenBank/DDBJ whole genome shotgun (WGS) entry which is preliminary data.</text>
</comment>
<evidence type="ECO:0000259" key="6">
    <source>
        <dbReference type="Pfam" id="PF10551"/>
    </source>
</evidence>
<dbReference type="Proteomes" id="UP001179952">
    <property type="component" value="Unassembled WGS sequence"/>
</dbReference>
<feature type="region of interest" description="Disordered" evidence="4">
    <location>
        <begin position="561"/>
        <end position="582"/>
    </location>
</feature>
<evidence type="ECO:0000313" key="8">
    <source>
        <dbReference type="Proteomes" id="UP001179952"/>
    </source>
</evidence>
<dbReference type="InterPro" id="IPR018289">
    <property type="entry name" value="MULE_transposase_dom"/>
</dbReference>
<feature type="compositionally biased region" description="Basic and acidic residues" evidence="4">
    <location>
        <begin position="1"/>
        <end position="17"/>
    </location>
</feature>
<dbReference type="GO" id="GO:0006313">
    <property type="term" value="P:DNA transposition"/>
    <property type="evidence" value="ECO:0007669"/>
    <property type="project" value="InterPro"/>
</dbReference>
<feature type="region of interest" description="Disordered" evidence="4">
    <location>
        <begin position="524"/>
        <end position="543"/>
    </location>
</feature>
<protein>
    <recommendedName>
        <fullName evidence="9">Transposase</fullName>
    </recommendedName>
</protein>
<keyword evidence="2" id="KW-0238">DNA-binding</keyword>
<evidence type="ECO:0000259" key="5">
    <source>
        <dbReference type="Pfam" id="PF03108"/>
    </source>
</evidence>
<evidence type="ECO:0000313" key="7">
    <source>
        <dbReference type="EMBL" id="KAK1256717.1"/>
    </source>
</evidence>
<keyword evidence="8" id="KW-1185">Reference proteome</keyword>
<accession>A0AAV8ZVD4</accession>
<gene>
    <name evidence="7" type="ORF">QJS04_geneDACA024778</name>
</gene>
<reference evidence="7" key="1">
    <citation type="journal article" date="2023" name="Nat. Commun.">
        <title>Diploid and tetraploid genomes of Acorus and the evolution of monocots.</title>
        <authorList>
            <person name="Ma L."/>
            <person name="Liu K.W."/>
            <person name="Li Z."/>
            <person name="Hsiao Y.Y."/>
            <person name="Qi Y."/>
            <person name="Fu T."/>
            <person name="Tang G.D."/>
            <person name="Zhang D."/>
            <person name="Sun W.H."/>
            <person name="Liu D.K."/>
            <person name="Li Y."/>
            <person name="Chen G.Z."/>
            <person name="Liu X.D."/>
            <person name="Liao X.Y."/>
            <person name="Jiang Y.T."/>
            <person name="Yu X."/>
            <person name="Hao Y."/>
            <person name="Huang J."/>
            <person name="Zhao X.W."/>
            <person name="Ke S."/>
            <person name="Chen Y.Y."/>
            <person name="Wu W.L."/>
            <person name="Hsu J.L."/>
            <person name="Lin Y.F."/>
            <person name="Huang M.D."/>
            <person name="Li C.Y."/>
            <person name="Huang L."/>
            <person name="Wang Z.W."/>
            <person name="Zhao X."/>
            <person name="Zhong W.Y."/>
            <person name="Peng D.H."/>
            <person name="Ahmad S."/>
            <person name="Lan S."/>
            <person name="Zhang J.S."/>
            <person name="Tsai W.C."/>
            <person name="Van de Peer Y."/>
            <person name="Liu Z.J."/>
        </authorList>
    </citation>
    <scope>NUCLEOTIDE SEQUENCE</scope>
    <source>
        <strain evidence="7">SCP</strain>
    </source>
</reference>
<name>A0AAV8ZVD4_ACOGR</name>
<feature type="domain" description="Transposase MuDR plant" evidence="5">
    <location>
        <begin position="62"/>
        <end position="125"/>
    </location>
</feature>
<dbReference type="Pfam" id="PF10551">
    <property type="entry name" value="MULE"/>
    <property type="match status" value="1"/>
</dbReference>
<evidence type="ECO:0000256" key="1">
    <source>
        <dbReference type="ARBA" id="ARBA00022578"/>
    </source>
</evidence>
<dbReference type="PANTHER" id="PTHR31973">
    <property type="entry name" value="POLYPROTEIN, PUTATIVE-RELATED"/>
    <property type="match status" value="1"/>
</dbReference>
<sequence>MQAEKDTEGDARERTEDGELGEACENVCSESSYHELYSSDTAQFVTENDGPFDHHDVEDPNINVGIKFQNIDCFRDALRQHAIRKEFSMKYLRSEPSRVTAKCADPDCPWRIHASVMHDKVTFQIKTHNPTHTCSSMNRRGTSMASAEWISNKIVDWLRHEGDIPISHIKKRLQRTYGLDNVPYHRYWRGKDKGNFKIWGSYEDLYALVPSMRAELLKRNKDSIIHYTVDDVDHSFERFFVCFKACSSGFINGCRPFIGLDGCHLKSKYLGSLLAATAMDGNSGLFPVAYAIVEGENSSSWQWFLEYLHEAIGNVNGLVFMSDRGKGLDDAVKIVFPQAEHRACMRHLYKNFKRKYPGEFLERLVWSAARAYTPQWHAEFMRQIEVVSKEALNYLLAEKDHCWSRAMFGETARCHYLTNNMSESFNAFVGDARFKPIIYCIDAIRQKLMKIMHNRRQVTGIPCKHAAAVLSSIRGVKWENFVDICYTVDRYKAAYASEISPLPDKSMWEAVDLTYIVLPPKCTRPPGRPKKKRIRPFDEETSSSTTVKKVHRCRRCLQVGHHQKTCKNPIRTSEEQSTESSR</sequence>
<dbReference type="InterPro" id="IPR001207">
    <property type="entry name" value="Transposase_mutator"/>
</dbReference>
<dbReference type="InterPro" id="IPR004332">
    <property type="entry name" value="Transposase_MuDR"/>
</dbReference>
<evidence type="ECO:0008006" key="9">
    <source>
        <dbReference type="Google" id="ProtNLM"/>
    </source>
</evidence>
<organism evidence="7 8">
    <name type="scientific">Acorus gramineus</name>
    <name type="common">Dwarf sweet flag</name>
    <dbReference type="NCBI Taxonomy" id="55184"/>
    <lineage>
        <taxon>Eukaryota</taxon>
        <taxon>Viridiplantae</taxon>
        <taxon>Streptophyta</taxon>
        <taxon>Embryophyta</taxon>
        <taxon>Tracheophyta</taxon>
        <taxon>Spermatophyta</taxon>
        <taxon>Magnoliopsida</taxon>
        <taxon>Liliopsida</taxon>
        <taxon>Acoraceae</taxon>
        <taxon>Acorus</taxon>
    </lineage>
</organism>
<evidence type="ECO:0000256" key="4">
    <source>
        <dbReference type="SAM" id="MobiDB-lite"/>
    </source>
</evidence>
<dbReference type="EMBL" id="JAUJYN010000089">
    <property type="protein sequence ID" value="KAK1256717.1"/>
    <property type="molecule type" value="Genomic_DNA"/>
</dbReference>